<name>A0A8X6PM18_NEPPI</name>
<accession>A0A8X6PM18</accession>
<reference evidence="2" key="1">
    <citation type="submission" date="2020-08" db="EMBL/GenBank/DDBJ databases">
        <title>Multicomponent nature underlies the extraordinary mechanical properties of spider dragline silk.</title>
        <authorList>
            <person name="Kono N."/>
            <person name="Nakamura H."/>
            <person name="Mori M."/>
            <person name="Yoshida Y."/>
            <person name="Ohtoshi R."/>
            <person name="Malay A.D."/>
            <person name="Moran D.A.P."/>
            <person name="Tomita M."/>
            <person name="Numata K."/>
            <person name="Arakawa K."/>
        </authorList>
    </citation>
    <scope>NUCLEOTIDE SEQUENCE</scope>
</reference>
<organism evidence="2 3">
    <name type="scientific">Nephila pilipes</name>
    <name type="common">Giant wood spider</name>
    <name type="synonym">Nephila maculata</name>
    <dbReference type="NCBI Taxonomy" id="299642"/>
    <lineage>
        <taxon>Eukaryota</taxon>
        <taxon>Metazoa</taxon>
        <taxon>Ecdysozoa</taxon>
        <taxon>Arthropoda</taxon>
        <taxon>Chelicerata</taxon>
        <taxon>Arachnida</taxon>
        <taxon>Araneae</taxon>
        <taxon>Araneomorphae</taxon>
        <taxon>Entelegynae</taxon>
        <taxon>Araneoidea</taxon>
        <taxon>Nephilidae</taxon>
        <taxon>Nephila</taxon>
    </lineage>
</organism>
<gene>
    <name evidence="2" type="primary">ZBED5</name>
    <name evidence="2" type="ORF">NPIL_377091</name>
</gene>
<dbReference type="Proteomes" id="UP000887013">
    <property type="component" value="Unassembled WGS sequence"/>
</dbReference>
<dbReference type="OrthoDB" id="7381979at2759"/>
<evidence type="ECO:0000313" key="3">
    <source>
        <dbReference type="Proteomes" id="UP000887013"/>
    </source>
</evidence>
<protein>
    <submittedName>
        <fullName evidence="2">Zinc finger BED domain-containing protein 5</fullName>
    </submittedName>
</protein>
<dbReference type="PANTHER" id="PTHR45913:SF19">
    <property type="entry name" value="LOW QUALITY PROTEIN: ZINC FINGER BED DOMAIN-CONTAINING PROTEIN 5-LIKE"/>
    <property type="match status" value="1"/>
</dbReference>
<comment type="caution">
    <text evidence="2">The sequence shown here is derived from an EMBL/GenBank/DDBJ whole genome shotgun (WGS) entry which is preliminary data.</text>
</comment>
<sequence>MKNLDEENFDDSDSECEKLENTILGDNVVDLDTSGNFVEKAERGQWIGNDSSSRTDDEEPSTSVTKNLKKVVKRKYDEDYIKYGFSWCGDETAPRPQCIICGDQLSNESMVPSKLKRHLYSSHPSCANKDKQYFKRCLEQNKKQKKFMKSAVTVSEKALEASYHVAKLIARQKKPHTVGETLIKPACMEIVRLMLGPNEVKDVNKVSLSADTVKRRIHDMKSLLSDFSSEEKTEMLDDLTQVRNFCDVDTSNPPLAPPRFPFTAYPAVHLNSDISDGTLQFLDIFFDDNLLEMIVAETNQ</sequence>
<dbReference type="PANTHER" id="PTHR45913">
    <property type="entry name" value="EPM2A-INTERACTING PROTEIN 1"/>
    <property type="match status" value="1"/>
</dbReference>
<feature type="region of interest" description="Disordered" evidence="1">
    <location>
        <begin position="42"/>
        <end position="63"/>
    </location>
</feature>
<dbReference type="AlphaFoldDB" id="A0A8X6PM18"/>
<evidence type="ECO:0000313" key="2">
    <source>
        <dbReference type="EMBL" id="GFT77948.1"/>
    </source>
</evidence>
<keyword evidence="3" id="KW-1185">Reference proteome</keyword>
<dbReference type="EMBL" id="BMAW01022464">
    <property type="protein sequence ID" value="GFT77948.1"/>
    <property type="molecule type" value="Genomic_DNA"/>
</dbReference>
<evidence type="ECO:0000256" key="1">
    <source>
        <dbReference type="SAM" id="MobiDB-lite"/>
    </source>
</evidence>
<proteinExistence type="predicted"/>